<evidence type="ECO:0000256" key="7">
    <source>
        <dbReference type="SAM" id="Phobius"/>
    </source>
</evidence>
<keyword evidence="5 7" id="KW-1133">Transmembrane helix</keyword>
<dbReference type="InterPro" id="IPR003004">
    <property type="entry name" value="GspF/PilC"/>
</dbReference>
<evidence type="ECO:0000256" key="2">
    <source>
        <dbReference type="ARBA" id="ARBA00005745"/>
    </source>
</evidence>
<dbReference type="InterPro" id="IPR042094">
    <property type="entry name" value="T2SS_GspF_sf"/>
</dbReference>
<dbReference type="InterPro" id="IPR018076">
    <property type="entry name" value="T2SS_GspF_dom"/>
</dbReference>
<dbReference type="OrthoDB" id="43164at2"/>
<dbReference type="Gene3D" id="1.20.81.30">
    <property type="entry name" value="Type II secretion system (T2SS), domain F"/>
    <property type="match status" value="1"/>
</dbReference>
<organism evidence="9 10">
    <name type="scientific">Defluviitoga tunisiensis</name>
    <dbReference type="NCBI Taxonomy" id="1006576"/>
    <lineage>
        <taxon>Bacteria</taxon>
        <taxon>Thermotogati</taxon>
        <taxon>Thermotogota</taxon>
        <taxon>Thermotogae</taxon>
        <taxon>Petrotogales</taxon>
        <taxon>Petrotogaceae</taxon>
        <taxon>Defluviitoga</taxon>
    </lineage>
</organism>
<proteinExistence type="inferred from homology"/>
<dbReference type="RefSeq" id="WP_045087515.1">
    <property type="nucleotide sequence ID" value="NZ_LN824141.1"/>
</dbReference>
<dbReference type="AlphaFoldDB" id="A0A0C7P139"/>
<name>A0A0C7P139_DEFTU</name>
<feature type="transmembrane region" description="Helical" evidence="7">
    <location>
        <begin position="164"/>
        <end position="184"/>
    </location>
</feature>
<dbReference type="PANTHER" id="PTHR30012">
    <property type="entry name" value="GENERAL SECRETION PATHWAY PROTEIN"/>
    <property type="match status" value="1"/>
</dbReference>
<gene>
    <name evidence="9" type="primary">pulF</name>
    <name evidence="9" type="ORF">DTL3_0670</name>
</gene>
<protein>
    <submittedName>
        <fullName evidence="9">Type II secretory pathway, component PulF</fullName>
    </submittedName>
</protein>
<keyword evidence="3" id="KW-1003">Cell membrane</keyword>
<dbReference type="PANTHER" id="PTHR30012:SF0">
    <property type="entry name" value="TYPE II SECRETION SYSTEM PROTEIN F-RELATED"/>
    <property type="match status" value="1"/>
</dbReference>
<dbReference type="EMBL" id="LN824141">
    <property type="protein sequence ID" value="CEP77980.1"/>
    <property type="molecule type" value="Genomic_DNA"/>
</dbReference>
<dbReference type="Pfam" id="PF00482">
    <property type="entry name" value="T2SSF"/>
    <property type="match status" value="2"/>
</dbReference>
<evidence type="ECO:0000256" key="5">
    <source>
        <dbReference type="ARBA" id="ARBA00022989"/>
    </source>
</evidence>
<dbReference type="KEGG" id="dtn:DTL3_0670"/>
<feature type="domain" description="Type II secretion system protein GspF" evidence="8">
    <location>
        <begin position="66"/>
        <end position="186"/>
    </location>
</feature>
<dbReference type="HOGENOM" id="CLU_730994_0_0_0"/>
<feature type="domain" description="Type II secretion system protein GspF" evidence="8">
    <location>
        <begin position="247"/>
        <end position="361"/>
    </location>
</feature>
<dbReference type="Proteomes" id="UP000032809">
    <property type="component" value="Chromosome I"/>
</dbReference>
<reference evidence="10" key="1">
    <citation type="submission" date="2014-11" db="EMBL/GenBank/DDBJ databases">
        <authorList>
            <person name="Wibberg D."/>
        </authorList>
    </citation>
    <scope>NUCLEOTIDE SEQUENCE [LARGE SCALE GENOMIC DNA]</scope>
    <source>
        <strain evidence="10">L3</strain>
    </source>
</reference>
<feature type="transmembrane region" description="Helical" evidence="7">
    <location>
        <begin position="204"/>
        <end position="222"/>
    </location>
</feature>
<feature type="transmembrane region" description="Helical" evidence="7">
    <location>
        <begin position="345"/>
        <end position="366"/>
    </location>
</feature>
<evidence type="ECO:0000256" key="4">
    <source>
        <dbReference type="ARBA" id="ARBA00022692"/>
    </source>
</evidence>
<evidence type="ECO:0000256" key="1">
    <source>
        <dbReference type="ARBA" id="ARBA00004651"/>
    </source>
</evidence>
<comment type="similarity">
    <text evidence="2">Belongs to the GSP F family.</text>
</comment>
<dbReference type="STRING" id="1006576.DTL3_0670"/>
<accession>A0A0C7P139</accession>
<comment type="subcellular location">
    <subcellularLocation>
        <location evidence="1">Cell membrane</location>
        <topology evidence="1">Multi-pass membrane protein</topology>
    </subcellularLocation>
</comment>
<evidence type="ECO:0000256" key="3">
    <source>
        <dbReference type="ARBA" id="ARBA00022475"/>
    </source>
</evidence>
<evidence type="ECO:0000259" key="8">
    <source>
        <dbReference type="Pfam" id="PF00482"/>
    </source>
</evidence>
<keyword evidence="6 7" id="KW-0472">Membrane</keyword>
<keyword evidence="10" id="KW-1185">Reference proteome</keyword>
<evidence type="ECO:0000256" key="6">
    <source>
        <dbReference type="ARBA" id="ARBA00023136"/>
    </source>
</evidence>
<keyword evidence="4 7" id="KW-0812">Transmembrane</keyword>
<evidence type="ECO:0000313" key="9">
    <source>
        <dbReference type="EMBL" id="CEP77980.1"/>
    </source>
</evidence>
<dbReference type="GO" id="GO:0005886">
    <property type="term" value="C:plasma membrane"/>
    <property type="evidence" value="ECO:0007669"/>
    <property type="project" value="UniProtKB-SubCell"/>
</dbReference>
<evidence type="ECO:0000313" key="10">
    <source>
        <dbReference type="Proteomes" id="UP000032809"/>
    </source>
</evidence>
<sequence>MKKLFKVELIDKFLDKQYVCYLLLNKEEEVYELFSNLELKVINIRVDNFYFSTKKINVDKMKIIVENLYLLVNSGLTLFEGLSFLVFNDQVDKFIRGVLFKSYFMVRKGLDYETSFDFYELDEYFKYVMNISKTTYSLRKNLANLKDYYDNMILSRESVEKSTIYPFLVFSSIVVILILLKFFIIPEFSSLLGYEINLKLSTYLLTFLLITFSFTLIILIIGKKNDVIWTKIPILKTFYKNYILYTFTREINLLIKSGLTLYDSLEVVLSNTQSQYILSKFLSASIYLESGQDINEVFSKVNDVKEFSLTMSISKWKGDYKEVFDFLERYYYSSFKRASEKLLKMLEPMLIVFLSLIVVSLAYEIYSNVYIGGMGFEI</sequence>